<evidence type="ECO:0000313" key="10">
    <source>
        <dbReference type="Proteomes" id="UP000809789"/>
    </source>
</evidence>
<feature type="binding site" evidence="7">
    <location>
        <position position="123"/>
    </location>
    <ligand>
        <name>Zn(2+)</name>
        <dbReference type="ChEBI" id="CHEBI:29105"/>
    </ligand>
</feature>
<accession>A0A8K0L3B6</accession>
<dbReference type="GO" id="GO:0071244">
    <property type="term" value="P:cellular response to carbon dioxide"/>
    <property type="evidence" value="ECO:0007669"/>
    <property type="project" value="TreeGrafter"/>
</dbReference>
<dbReference type="AlphaFoldDB" id="A0A8K0L3B6"/>
<feature type="binding site" evidence="7">
    <location>
        <position position="66"/>
    </location>
    <ligand>
        <name>Zn(2+)</name>
        <dbReference type="ChEBI" id="CHEBI:29105"/>
    </ligand>
</feature>
<dbReference type="Proteomes" id="UP000809789">
    <property type="component" value="Unassembled WGS sequence"/>
</dbReference>
<dbReference type="GO" id="GO:0005737">
    <property type="term" value="C:cytoplasm"/>
    <property type="evidence" value="ECO:0007669"/>
    <property type="project" value="TreeGrafter"/>
</dbReference>
<dbReference type="GO" id="GO:0015976">
    <property type="term" value="P:carbon utilization"/>
    <property type="evidence" value="ECO:0007669"/>
    <property type="project" value="InterPro"/>
</dbReference>
<name>A0A8K0L3B6_9PEZI</name>
<comment type="caution">
    <text evidence="9">The sequence shown here is derived from an EMBL/GenBank/DDBJ whole genome shotgun (WGS) entry which is preliminary data.</text>
</comment>
<evidence type="ECO:0000256" key="6">
    <source>
        <dbReference type="ARBA" id="ARBA00048348"/>
    </source>
</evidence>
<dbReference type="PROSITE" id="PS00704">
    <property type="entry name" value="PROK_CO2_ANHYDRASE_1"/>
    <property type="match status" value="1"/>
</dbReference>
<reference evidence="9" key="1">
    <citation type="submission" date="2021-07" db="EMBL/GenBank/DDBJ databases">
        <title>Elsinoe batatas strain:CRI-CJ2 Genome sequencing and assembly.</title>
        <authorList>
            <person name="Huang L."/>
        </authorList>
    </citation>
    <scope>NUCLEOTIDE SEQUENCE</scope>
    <source>
        <strain evidence="9">CRI-CJ2</strain>
    </source>
</reference>
<evidence type="ECO:0000313" key="9">
    <source>
        <dbReference type="EMBL" id="KAG8627438.1"/>
    </source>
</evidence>
<dbReference type="PANTHER" id="PTHR11002:SF76">
    <property type="entry name" value="CARBONIC ANHYDRASE"/>
    <property type="match status" value="1"/>
</dbReference>
<dbReference type="InterPro" id="IPR015892">
    <property type="entry name" value="Carbonic_anhydrase_CS"/>
</dbReference>
<evidence type="ECO:0000256" key="1">
    <source>
        <dbReference type="ARBA" id="ARBA00006217"/>
    </source>
</evidence>
<dbReference type="InterPro" id="IPR001765">
    <property type="entry name" value="Carbonic_anhydrase"/>
</dbReference>
<dbReference type="Pfam" id="PF00484">
    <property type="entry name" value="Pro_CA"/>
    <property type="match status" value="1"/>
</dbReference>
<keyword evidence="3 7" id="KW-0479">Metal-binding</keyword>
<dbReference type="Gene3D" id="3.40.1050.10">
    <property type="entry name" value="Carbonic anhydrase"/>
    <property type="match status" value="1"/>
</dbReference>
<dbReference type="CDD" id="cd00883">
    <property type="entry name" value="beta_CA_cladeA"/>
    <property type="match status" value="1"/>
</dbReference>
<organism evidence="9 10">
    <name type="scientific">Elsinoe batatas</name>
    <dbReference type="NCBI Taxonomy" id="2601811"/>
    <lineage>
        <taxon>Eukaryota</taxon>
        <taxon>Fungi</taxon>
        <taxon>Dikarya</taxon>
        <taxon>Ascomycota</taxon>
        <taxon>Pezizomycotina</taxon>
        <taxon>Dothideomycetes</taxon>
        <taxon>Dothideomycetidae</taxon>
        <taxon>Myriangiales</taxon>
        <taxon>Elsinoaceae</taxon>
        <taxon>Elsinoe</taxon>
    </lineage>
</organism>
<dbReference type="SMART" id="SM00947">
    <property type="entry name" value="Pro_CA"/>
    <property type="match status" value="1"/>
</dbReference>
<sequence>MLDQPQAEPGPGFCLNNPALPWLNAFTRALAGHAEWRTIQQKNDPHIFENLSKGQSPKILWIGCSDSRIPAEQILNLKPGDVFVHRNIANVLSPSDLSSLSVIEFAVAHLKVEHAVVCGHTSCGGVQAALANKSLGVLDMWLQPIKQLRFEHGKELEAAGEDKVRKLSELNVLNSLEVLKMNPTVIEAVRKRGLQLHGLIYDLKQGKLETLDGEEEEDVRGRKFDVFAVE</sequence>
<comment type="catalytic activity">
    <reaction evidence="6 8">
        <text>hydrogencarbonate + H(+) = CO2 + H2O</text>
        <dbReference type="Rhea" id="RHEA:10748"/>
        <dbReference type="ChEBI" id="CHEBI:15377"/>
        <dbReference type="ChEBI" id="CHEBI:15378"/>
        <dbReference type="ChEBI" id="CHEBI:16526"/>
        <dbReference type="ChEBI" id="CHEBI:17544"/>
        <dbReference type="EC" id="4.2.1.1"/>
    </reaction>
</comment>
<dbReference type="SUPFAM" id="SSF53056">
    <property type="entry name" value="beta-carbonic anhydrase, cab"/>
    <property type="match status" value="1"/>
</dbReference>
<evidence type="ECO:0000256" key="3">
    <source>
        <dbReference type="ARBA" id="ARBA00022723"/>
    </source>
</evidence>
<dbReference type="EC" id="4.2.1.1" evidence="2 8"/>
<comment type="function">
    <text evidence="8">Reversible hydration of carbon dioxide.</text>
</comment>
<protein>
    <recommendedName>
        <fullName evidence="2 8">Carbonic anhydrase</fullName>
        <ecNumber evidence="2 8">4.2.1.1</ecNumber>
    </recommendedName>
    <alternativeName>
        <fullName evidence="8">Carbonate dehydratase</fullName>
    </alternativeName>
</protein>
<keyword evidence="10" id="KW-1185">Reference proteome</keyword>
<evidence type="ECO:0000256" key="2">
    <source>
        <dbReference type="ARBA" id="ARBA00012925"/>
    </source>
</evidence>
<dbReference type="GO" id="GO:0004089">
    <property type="term" value="F:carbonate dehydratase activity"/>
    <property type="evidence" value="ECO:0007669"/>
    <property type="project" value="UniProtKB-UniRule"/>
</dbReference>
<dbReference type="GO" id="GO:0008270">
    <property type="term" value="F:zinc ion binding"/>
    <property type="evidence" value="ECO:0007669"/>
    <property type="project" value="UniProtKB-UniRule"/>
</dbReference>
<dbReference type="InterPro" id="IPR036874">
    <property type="entry name" value="Carbonic_anhydrase_sf"/>
</dbReference>
<dbReference type="OrthoDB" id="10248475at2759"/>
<comment type="similarity">
    <text evidence="1 8">Belongs to the beta-class carbonic anhydrase family.</text>
</comment>
<proteinExistence type="inferred from homology"/>
<evidence type="ECO:0000256" key="5">
    <source>
        <dbReference type="ARBA" id="ARBA00023239"/>
    </source>
</evidence>
<keyword evidence="5 8" id="KW-0456">Lyase</keyword>
<dbReference type="EMBL" id="JAESVG020000005">
    <property type="protein sequence ID" value="KAG8627438.1"/>
    <property type="molecule type" value="Genomic_DNA"/>
</dbReference>
<feature type="binding site" evidence="7">
    <location>
        <position position="64"/>
    </location>
    <ligand>
        <name>Zn(2+)</name>
        <dbReference type="ChEBI" id="CHEBI:29105"/>
    </ligand>
</feature>
<feature type="binding site" evidence="7">
    <location>
        <position position="120"/>
    </location>
    <ligand>
        <name>Zn(2+)</name>
        <dbReference type="ChEBI" id="CHEBI:29105"/>
    </ligand>
</feature>
<evidence type="ECO:0000256" key="8">
    <source>
        <dbReference type="RuleBase" id="RU003956"/>
    </source>
</evidence>
<evidence type="ECO:0000256" key="7">
    <source>
        <dbReference type="PIRSR" id="PIRSR601765-1"/>
    </source>
</evidence>
<dbReference type="PANTHER" id="PTHR11002">
    <property type="entry name" value="CARBONIC ANHYDRASE"/>
    <property type="match status" value="1"/>
</dbReference>
<dbReference type="GO" id="GO:0034599">
    <property type="term" value="P:cellular response to oxidative stress"/>
    <property type="evidence" value="ECO:0007669"/>
    <property type="project" value="TreeGrafter"/>
</dbReference>
<keyword evidence="4 7" id="KW-0862">Zinc</keyword>
<evidence type="ECO:0000256" key="4">
    <source>
        <dbReference type="ARBA" id="ARBA00022833"/>
    </source>
</evidence>
<comment type="cofactor">
    <cofactor evidence="7">
        <name>Zn(2+)</name>
        <dbReference type="ChEBI" id="CHEBI:29105"/>
    </cofactor>
    <text evidence="7">Binds 1 zinc ion per subunit.</text>
</comment>
<gene>
    <name evidence="9" type="ORF">KVT40_004921</name>
</gene>